<keyword evidence="5" id="KW-1185">Reference proteome</keyword>
<comment type="caution">
    <text evidence="4">The sequence shown here is derived from an EMBL/GenBank/DDBJ whole genome shotgun (WGS) entry which is preliminary data.</text>
</comment>
<protein>
    <submittedName>
        <fullName evidence="4">Uncharacterized protein</fullName>
    </submittedName>
</protein>
<keyword evidence="1" id="KW-0433">Leucine-rich repeat</keyword>
<organism evidence="4 5">
    <name type="scientific">Lithohypha guttulata</name>
    <dbReference type="NCBI Taxonomy" id="1690604"/>
    <lineage>
        <taxon>Eukaryota</taxon>
        <taxon>Fungi</taxon>
        <taxon>Dikarya</taxon>
        <taxon>Ascomycota</taxon>
        <taxon>Pezizomycotina</taxon>
        <taxon>Eurotiomycetes</taxon>
        <taxon>Chaetothyriomycetidae</taxon>
        <taxon>Chaetothyriales</taxon>
        <taxon>Trichomeriaceae</taxon>
        <taxon>Lithohypha</taxon>
    </lineage>
</organism>
<reference evidence="4 5" key="1">
    <citation type="submission" date="2023-08" db="EMBL/GenBank/DDBJ databases">
        <title>Black Yeasts Isolated from many extreme environments.</title>
        <authorList>
            <person name="Coleine C."/>
            <person name="Stajich J.E."/>
            <person name="Selbmann L."/>
        </authorList>
    </citation>
    <scope>NUCLEOTIDE SEQUENCE [LARGE SCALE GENOMIC DNA]</scope>
    <source>
        <strain evidence="4 5">CCFEE 5885</strain>
    </source>
</reference>
<evidence type="ECO:0000256" key="1">
    <source>
        <dbReference type="ARBA" id="ARBA00022614"/>
    </source>
</evidence>
<accession>A0ABR0KIQ0</accession>
<evidence type="ECO:0000313" key="5">
    <source>
        <dbReference type="Proteomes" id="UP001345013"/>
    </source>
</evidence>
<gene>
    <name evidence="4" type="ORF">LTR24_002486</name>
</gene>
<dbReference type="InterPro" id="IPR025875">
    <property type="entry name" value="Leu-rich_rpt_4"/>
</dbReference>
<feature type="region of interest" description="Disordered" evidence="3">
    <location>
        <begin position="1"/>
        <end position="75"/>
    </location>
</feature>
<proteinExistence type="predicted"/>
<evidence type="ECO:0000313" key="4">
    <source>
        <dbReference type="EMBL" id="KAK5096724.1"/>
    </source>
</evidence>
<sequence>MEEEDLQLPMLPLVRDEPQLPKPQLFRLNSRKRSMRSDELLEDDTLSNTFHTSSDPALFSSDETPDAENYSGSKRRRKKTYAGTWWGEKISRTIAGSRASSSNGSSHRVKKRQFTRNFDSGIFMNSDDGSSNAEFSSDSSFGNELMEAQRQDAVTPKAAPAPRTPVMAPSKLALTFENMSPLTPHSARRSIRRDPKHDIVLSIVRDCLDQSKEDVDLSGMGLDSLPLELRELSTMIKDDPAAQMHFDSLVARPRLYLSNNVLRQFPQPLLELGNLRLLSLRQNKLTRLPPGIRNLSKLETLNISGNKLQSLPVEVLELMINCRLTELLSEPNPWLTYTEAQRDVREQRSRLSSRPSLHTMVRDPKRSDEDYHLILQQLATSEPRSDLDGTSQRQVPSLSEIVLRQLSKLNNSKRDLSPLMLDDAPVNINNMLKDLNTAQGDGDRRCAWCKRLYVTPAQTWMEWWDVNLVKKDRARDDLSEIGPAIGRHVVPFEVGICGGCA</sequence>
<keyword evidence="2" id="KW-0677">Repeat</keyword>
<dbReference type="InterPro" id="IPR050216">
    <property type="entry name" value="LRR_domain-containing"/>
</dbReference>
<evidence type="ECO:0000256" key="2">
    <source>
        <dbReference type="ARBA" id="ARBA00022737"/>
    </source>
</evidence>
<dbReference type="Pfam" id="PF12799">
    <property type="entry name" value="LRR_4"/>
    <property type="match status" value="1"/>
</dbReference>
<dbReference type="PANTHER" id="PTHR48051">
    <property type="match status" value="1"/>
</dbReference>
<feature type="region of interest" description="Disordered" evidence="3">
    <location>
        <begin position="345"/>
        <end position="365"/>
    </location>
</feature>
<dbReference type="EMBL" id="JAVRRG010000021">
    <property type="protein sequence ID" value="KAK5096724.1"/>
    <property type="molecule type" value="Genomic_DNA"/>
</dbReference>
<dbReference type="PANTHER" id="PTHR48051:SF1">
    <property type="entry name" value="RAS SUPPRESSOR PROTEIN 1"/>
    <property type="match status" value="1"/>
</dbReference>
<feature type="compositionally biased region" description="Polar residues" evidence="3">
    <location>
        <begin position="46"/>
        <end position="55"/>
    </location>
</feature>
<dbReference type="SMART" id="SM00369">
    <property type="entry name" value="LRR_TYP"/>
    <property type="match status" value="2"/>
</dbReference>
<dbReference type="InterPro" id="IPR032675">
    <property type="entry name" value="LRR_dom_sf"/>
</dbReference>
<dbReference type="SUPFAM" id="SSF52075">
    <property type="entry name" value="Outer arm dynein light chain 1"/>
    <property type="match status" value="1"/>
</dbReference>
<evidence type="ECO:0000256" key="3">
    <source>
        <dbReference type="SAM" id="MobiDB-lite"/>
    </source>
</evidence>
<dbReference type="Proteomes" id="UP001345013">
    <property type="component" value="Unassembled WGS sequence"/>
</dbReference>
<name>A0ABR0KIQ0_9EURO</name>
<dbReference type="PROSITE" id="PS51450">
    <property type="entry name" value="LRR"/>
    <property type="match status" value="1"/>
</dbReference>
<dbReference type="InterPro" id="IPR003591">
    <property type="entry name" value="Leu-rich_rpt_typical-subtyp"/>
</dbReference>
<dbReference type="Gene3D" id="3.80.10.10">
    <property type="entry name" value="Ribonuclease Inhibitor"/>
    <property type="match status" value="1"/>
</dbReference>
<dbReference type="InterPro" id="IPR001611">
    <property type="entry name" value="Leu-rich_rpt"/>
</dbReference>